<dbReference type="EMBL" id="OZ021737">
    <property type="protein sequence ID" value="CAK9318524.1"/>
    <property type="molecule type" value="Genomic_DNA"/>
</dbReference>
<evidence type="ECO:0000313" key="2">
    <source>
        <dbReference type="Proteomes" id="UP001642487"/>
    </source>
</evidence>
<evidence type="ECO:0000313" key="1">
    <source>
        <dbReference type="EMBL" id="CAK9318524.1"/>
    </source>
</evidence>
<organism evidence="1 2">
    <name type="scientific">Citrullus colocynthis</name>
    <name type="common">colocynth</name>
    <dbReference type="NCBI Taxonomy" id="252529"/>
    <lineage>
        <taxon>Eukaryota</taxon>
        <taxon>Viridiplantae</taxon>
        <taxon>Streptophyta</taxon>
        <taxon>Embryophyta</taxon>
        <taxon>Tracheophyta</taxon>
        <taxon>Spermatophyta</taxon>
        <taxon>Magnoliopsida</taxon>
        <taxon>eudicotyledons</taxon>
        <taxon>Gunneridae</taxon>
        <taxon>Pentapetalae</taxon>
        <taxon>rosids</taxon>
        <taxon>fabids</taxon>
        <taxon>Cucurbitales</taxon>
        <taxon>Cucurbitaceae</taxon>
        <taxon>Benincaseae</taxon>
        <taxon>Citrullus</taxon>
    </lineage>
</organism>
<protein>
    <submittedName>
        <fullName evidence="1">Uncharacterized protein</fullName>
    </submittedName>
</protein>
<dbReference type="Proteomes" id="UP001642487">
    <property type="component" value="Chromosome 3"/>
</dbReference>
<gene>
    <name evidence="1" type="ORF">CITCOLO1_LOCUS10493</name>
</gene>
<proteinExistence type="predicted"/>
<reference evidence="1 2" key="1">
    <citation type="submission" date="2024-03" db="EMBL/GenBank/DDBJ databases">
        <authorList>
            <person name="Gkanogiannis A."/>
            <person name="Becerra Lopez-Lavalle L."/>
        </authorList>
    </citation>
    <scope>NUCLEOTIDE SEQUENCE [LARGE SCALE GENOMIC DNA]</scope>
</reference>
<accession>A0ABP0YDJ6</accession>
<name>A0ABP0YDJ6_9ROSI</name>
<keyword evidence="2" id="KW-1185">Reference proteome</keyword>
<sequence>MKYVEFHFPLKIFTREIQYGHIGSSVHPMPFAFNVPLTYRFSIFSLCFHSSLLLLFHMHNTSSSIHPHFLQFPPHHRLCHIVCFKKLQQNLRENLKLASVINAMVTNMKFMMFLTSWRSSLDFQGSAVSLAYLVLH</sequence>